<proteinExistence type="predicted"/>
<dbReference type="EMBL" id="QXDL01000037">
    <property type="protein sequence ID" value="RIH87295.1"/>
    <property type="molecule type" value="Genomic_DNA"/>
</dbReference>
<accession>A0A399EUI8</accession>
<keyword evidence="2" id="KW-0732">Signal</keyword>
<evidence type="ECO:0000313" key="3">
    <source>
        <dbReference type="EMBL" id="RIH87295.1"/>
    </source>
</evidence>
<protein>
    <submittedName>
        <fullName evidence="3">Uncharacterized protein</fullName>
    </submittedName>
</protein>
<gene>
    <name evidence="3" type="ORF">Mterra_01233</name>
</gene>
<dbReference type="RefSeq" id="WP_147372571.1">
    <property type="nucleotide sequence ID" value="NZ_QXDL01000037.1"/>
</dbReference>
<name>A0A399EUI8_9DEIN</name>
<dbReference type="Gene3D" id="2.60.120.560">
    <property type="entry name" value="Exo-inulinase, domain 1"/>
    <property type="match status" value="1"/>
</dbReference>
<evidence type="ECO:0000313" key="4">
    <source>
        <dbReference type="Proteomes" id="UP000265715"/>
    </source>
</evidence>
<keyword evidence="4" id="KW-1185">Reference proteome</keyword>
<dbReference type="OrthoDB" id="23896at2"/>
<organism evidence="3 4">
    <name type="scientific">Calidithermus terrae</name>
    <dbReference type="NCBI Taxonomy" id="1408545"/>
    <lineage>
        <taxon>Bacteria</taxon>
        <taxon>Thermotogati</taxon>
        <taxon>Deinococcota</taxon>
        <taxon>Deinococci</taxon>
        <taxon>Thermales</taxon>
        <taxon>Thermaceae</taxon>
        <taxon>Calidithermus</taxon>
    </lineage>
</organism>
<sequence length="726" mass="77655">MKRSIWLTPLVLVLAACPGPGPAKVACKPYPAANFPQDSYSDSRPVGGVRGTSSPEGTPRLVTDEEQAGPAKGRMSIDNCSLRMPPLLNPAFGRMGVAYGPVDRQNGKVIHFRLTAGDVQEENSLTFGGFNSANPATPLVGSNAMLLRNFNQQGGTFDLGSRSGAMETGLPQFQTQIDAYVILRERGAIYLVDGLAGGYYASLPSASVIGLDQSLTTDVSPQVYPGVHSASPADSHRIHHFQVRDIAAWQNWYATAHAADRLTGGGALGTAEKGGTWAVTGNLSSTADGATADAGGALAFLDPGAPSQVLGLTVKTGSNPQGVGLIFRANKDGSGVYTSYYELFISTTEYELVRVSGATRTRIAFGNTASQLLPKNATVHLQVIDSGPKDTRFSAGGRIRFLLDDKELLSIDAPATDFSNDDNNASAGFTGVGFRIAPGSAGGTAVSYFEAHPRTITLPAELLLREEEAPLEDTGNVVVASDDFSGEFRELAGRKTPVGGLVWEKKASRNPEEYLAVDGNGYVTAFPTSLNGSRGNFLLYGLPWPSQYKNFASLEATIVPPGSGVLRREGEVLGVGQQTCSGFDAGNPSRKHRLRAGLLLWQDKNNYVLLRGFMDESQSDASEVEWQVPSRPDFAPVVRRTNLNVRWCHGQPTTLRLSTDGDRITLWVKGAVGVGDPDTKFEPVQTFRWTDLFPDRPPLSINLVGLYFSEDDTGARIDGFKASARR</sequence>
<feature type="signal peptide" evidence="2">
    <location>
        <begin position="1"/>
        <end position="25"/>
    </location>
</feature>
<reference evidence="3 4" key="1">
    <citation type="submission" date="2018-08" db="EMBL/GenBank/DDBJ databases">
        <title>Meiothermus terrae DSM 26712 genome sequencing project.</title>
        <authorList>
            <person name="Da Costa M.S."/>
            <person name="Albuquerque L."/>
            <person name="Raposo P."/>
            <person name="Froufe H.J.C."/>
            <person name="Barroso C.S."/>
            <person name="Egas C."/>
        </authorList>
    </citation>
    <scope>NUCLEOTIDE SEQUENCE [LARGE SCALE GENOMIC DNA]</scope>
    <source>
        <strain evidence="3 4">DSM 26712</strain>
    </source>
</reference>
<feature type="region of interest" description="Disordered" evidence="1">
    <location>
        <begin position="37"/>
        <end position="76"/>
    </location>
</feature>
<feature type="chain" id="PRO_5017202197" evidence="2">
    <location>
        <begin position="26"/>
        <end position="726"/>
    </location>
</feature>
<dbReference type="AlphaFoldDB" id="A0A399EUI8"/>
<comment type="caution">
    <text evidence="3">The sequence shown here is derived from an EMBL/GenBank/DDBJ whole genome shotgun (WGS) entry which is preliminary data.</text>
</comment>
<evidence type="ECO:0000256" key="1">
    <source>
        <dbReference type="SAM" id="MobiDB-lite"/>
    </source>
</evidence>
<dbReference type="PROSITE" id="PS51257">
    <property type="entry name" value="PROKAR_LIPOPROTEIN"/>
    <property type="match status" value="1"/>
</dbReference>
<dbReference type="Proteomes" id="UP000265715">
    <property type="component" value="Unassembled WGS sequence"/>
</dbReference>
<evidence type="ECO:0000256" key="2">
    <source>
        <dbReference type="SAM" id="SignalP"/>
    </source>
</evidence>